<dbReference type="CDD" id="cd01958">
    <property type="entry name" value="HPS_like"/>
    <property type="match status" value="1"/>
</dbReference>
<evidence type="ECO:0000313" key="6">
    <source>
        <dbReference type="Proteomes" id="UP000289738"/>
    </source>
</evidence>
<dbReference type="PROSITE" id="PS51257">
    <property type="entry name" value="PROKAR_LIPOPROTEIN"/>
    <property type="match status" value="1"/>
</dbReference>
<comment type="similarity">
    <text evidence="1">Belongs to the plant LTP family. PEARLI1 subfamily.</text>
</comment>
<dbReference type="STRING" id="3818.A0A445ERS1"/>
<comment type="caution">
    <text evidence="5">The sequence shown here is derived from an EMBL/GenBank/DDBJ whole genome shotgun (WGS) entry which is preliminary data.</text>
</comment>
<dbReference type="Pfam" id="PF14547">
    <property type="entry name" value="Hydrophob_seed"/>
    <property type="match status" value="1"/>
</dbReference>
<gene>
    <name evidence="5" type="ORF">Ahy_A01g002818</name>
</gene>
<keyword evidence="6" id="KW-1185">Reference proteome</keyword>
<evidence type="ECO:0000256" key="3">
    <source>
        <dbReference type="SAM" id="SignalP"/>
    </source>
</evidence>
<dbReference type="AlphaFoldDB" id="A0A445ERS1"/>
<dbReference type="InterPro" id="IPR036312">
    <property type="entry name" value="Bifun_inhib/LTP/seed_sf"/>
</dbReference>
<dbReference type="EMBL" id="SDMP01000001">
    <property type="protein sequence ID" value="RYR78071.1"/>
    <property type="molecule type" value="Genomic_DNA"/>
</dbReference>
<dbReference type="PANTHER" id="PTHR31731">
    <property type="match status" value="1"/>
</dbReference>
<dbReference type="InterPro" id="IPR051636">
    <property type="entry name" value="Plant_LTP/defense-related"/>
</dbReference>
<dbReference type="Gene3D" id="1.10.110.10">
    <property type="entry name" value="Plant lipid-transfer and hydrophobic proteins"/>
    <property type="match status" value="1"/>
</dbReference>
<sequence>MAFKLCSSNNIALFFTLNLLFFALVSGCGYKCSNPKPKPNPNPNPNNPNPNPNNPNNPNPNPNNPNPSPSPNNPNPNPNPNNPNNNTTCPRDALKLGICANVLSGLLNITLGQPPVTPCCSLLSGLVDLEAAICLCTALRGNILGININFQSPLACFSMSAQGKCHVASSVPKHK</sequence>
<accession>A0A445ERS1</accession>
<proteinExistence type="inferred from homology"/>
<name>A0A445ERS1_ARAHY</name>
<dbReference type="Proteomes" id="UP000289738">
    <property type="component" value="Chromosome A01"/>
</dbReference>
<feature type="region of interest" description="Disordered" evidence="2">
    <location>
        <begin position="39"/>
        <end position="87"/>
    </location>
</feature>
<feature type="domain" description="Hydrophobic seed protein" evidence="4">
    <location>
        <begin position="88"/>
        <end position="151"/>
    </location>
</feature>
<evidence type="ECO:0000256" key="1">
    <source>
        <dbReference type="ARBA" id="ARBA00008965"/>
    </source>
</evidence>
<feature type="signal peptide" evidence="3">
    <location>
        <begin position="1"/>
        <end position="27"/>
    </location>
</feature>
<reference evidence="5 6" key="1">
    <citation type="submission" date="2019-01" db="EMBL/GenBank/DDBJ databases">
        <title>Sequencing of cultivated peanut Arachis hypogaea provides insights into genome evolution and oil improvement.</title>
        <authorList>
            <person name="Chen X."/>
        </authorList>
    </citation>
    <scope>NUCLEOTIDE SEQUENCE [LARGE SCALE GENOMIC DNA]</scope>
    <source>
        <strain evidence="6">cv. Fuhuasheng</strain>
        <tissue evidence="5">Leaves</tissue>
    </source>
</reference>
<evidence type="ECO:0000259" key="4">
    <source>
        <dbReference type="Pfam" id="PF14547"/>
    </source>
</evidence>
<dbReference type="InterPro" id="IPR027923">
    <property type="entry name" value="Hydrophob_seed_dom"/>
</dbReference>
<feature type="compositionally biased region" description="Pro residues" evidence="2">
    <location>
        <begin position="39"/>
        <end position="81"/>
    </location>
</feature>
<dbReference type="SUPFAM" id="SSF47699">
    <property type="entry name" value="Bifunctional inhibitor/lipid-transfer protein/seed storage 2S albumin"/>
    <property type="match status" value="1"/>
</dbReference>
<evidence type="ECO:0000256" key="2">
    <source>
        <dbReference type="SAM" id="MobiDB-lite"/>
    </source>
</evidence>
<protein>
    <recommendedName>
        <fullName evidence="4">Hydrophobic seed protein domain-containing protein</fullName>
    </recommendedName>
</protein>
<organism evidence="5 6">
    <name type="scientific">Arachis hypogaea</name>
    <name type="common">Peanut</name>
    <dbReference type="NCBI Taxonomy" id="3818"/>
    <lineage>
        <taxon>Eukaryota</taxon>
        <taxon>Viridiplantae</taxon>
        <taxon>Streptophyta</taxon>
        <taxon>Embryophyta</taxon>
        <taxon>Tracheophyta</taxon>
        <taxon>Spermatophyta</taxon>
        <taxon>Magnoliopsida</taxon>
        <taxon>eudicotyledons</taxon>
        <taxon>Gunneridae</taxon>
        <taxon>Pentapetalae</taxon>
        <taxon>rosids</taxon>
        <taxon>fabids</taxon>
        <taxon>Fabales</taxon>
        <taxon>Fabaceae</taxon>
        <taxon>Papilionoideae</taxon>
        <taxon>50 kb inversion clade</taxon>
        <taxon>dalbergioids sensu lato</taxon>
        <taxon>Dalbergieae</taxon>
        <taxon>Pterocarpus clade</taxon>
        <taxon>Arachis</taxon>
    </lineage>
</organism>
<feature type="chain" id="PRO_5019028179" description="Hydrophobic seed protein domain-containing protein" evidence="3">
    <location>
        <begin position="28"/>
        <end position="175"/>
    </location>
</feature>
<keyword evidence="3" id="KW-0732">Signal</keyword>
<evidence type="ECO:0000313" key="5">
    <source>
        <dbReference type="EMBL" id="RYR78071.1"/>
    </source>
</evidence>